<feature type="transmembrane region" description="Helical" evidence="8">
    <location>
        <begin position="356"/>
        <end position="374"/>
    </location>
</feature>
<dbReference type="PROSITE" id="PS50850">
    <property type="entry name" value="MFS"/>
    <property type="match status" value="1"/>
</dbReference>
<dbReference type="AlphaFoldDB" id="A0A0K9XC68"/>
<dbReference type="PANTHER" id="PTHR42718">
    <property type="entry name" value="MAJOR FACILITATOR SUPERFAMILY MULTIDRUG TRANSPORTER MFSC"/>
    <property type="match status" value="1"/>
</dbReference>
<dbReference type="InterPro" id="IPR004638">
    <property type="entry name" value="EmrB-like"/>
</dbReference>
<feature type="transmembrane region" description="Helical" evidence="8">
    <location>
        <begin position="327"/>
        <end position="349"/>
    </location>
</feature>
<evidence type="ECO:0000256" key="8">
    <source>
        <dbReference type="SAM" id="Phobius"/>
    </source>
</evidence>
<dbReference type="CDD" id="cd17321">
    <property type="entry name" value="MFS_MMR_MDR_like"/>
    <property type="match status" value="1"/>
</dbReference>
<evidence type="ECO:0000256" key="2">
    <source>
        <dbReference type="ARBA" id="ARBA00022448"/>
    </source>
</evidence>
<evidence type="ECO:0000256" key="7">
    <source>
        <dbReference type="ARBA" id="ARBA00023251"/>
    </source>
</evidence>
<evidence type="ECO:0000256" key="4">
    <source>
        <dbReference type="ARBA" id="ARBA00022692"/>
    </source>
</evidence>
<feature type="transmembrane region" description="Helical" evidence="8">
    <location>
        <begin position="107"/>
        <end position="128"/>
    </location>
</feature>
<name>A0A0K9XC68_9ACTN</name>
<feature type="transmembrane region" description="Helical" evidence="8">
    <location>
        <begin position="168"/>
        <end position="190"/>
    </location>
</feature>
<feature type="transmembrane region" description="Helical" evidence="8">
    <location>
        <begin position="82"/>
        <end position="101"/>
    </location>
</feature>
<dbReference type="NCBIfam" id="TIGR00711">
    <property type="entry name" value="efflux_EmrB"/>
    <property type="match status" value="1"/>
</dbReference>
<dbReference type="RefSeq" id="WP_049717591.1">
    <property type="nucleotide sequence ID" value="NZ_LFXA01000013.1"/>
</dbReference>
<gene>
    <name evidence="10" type="ORF">AC230_19630</name>
</gene>
<dbReference type="SUPFAM" id="SSF103473">
    <property type="entry name" value="MFS general substrate transporter"/>
    <property type="match status" value="1"/>
</dbReference>
<evidence type="ECO:0000256" key="3">
    <source>
        <dbReference type="ARBA" id="ARBA00022475"/>
    </source>
</evidence>
<feature type="transmembrane region" description="Helical" evidence="8">
    <location>
        <begin position="380"/>
        <end position="406"/>
    </location>
</feature>
<feature type="transmembrane region" description="Helical" evidence="8">
    <location>
        <begin position="54"/>
        <end position="70"/>
    </location>
</feature>
<feature type="transmembrane region" description="Helical" evidence="8">
    <location>
        <begin position="293"/>
        <end position="315"/>
    </location>
</feature>
<feature type="transmembrane region" description="Helical" evidence="8">
    <location>
        <begin position="427"/>
        <end position="448"/>
    </location>
</feature>
<feature type="transmembrane region" description="Helical" evidence="8">
    <location>
        <begin position="245"/>
        <end position="263"/>
    </location>
</feature>
<keyword evidence="4 8" id="KW-0812">Transmembrane</keyword>
<accession>A0A0K9XC68</accession>
<evidence type="ECO:0000313" key="11">
    <source>
        <dbReference type="Proteomes" id="UP000037288"/>
    </source>
</evidence>
<keyword evidence="5 8" id="KW-1133">Transmembrane helix</keyword>
<dbReference type="STRING" id="1678637.AC230_19630"/>
<keyword evidence="2" id="KW-0813">Transport</keyword>
<feature type="transmembrane region" description="Helical" evidence="8">
    <location>
        <begin position="16"/>
        <end position="42"/>
    </location>
</feature>
<comment type="caution">
    <text evidence="10">The sequence shown here is derived from an EMBL/GenBank/DDBJ whole genome shotgun (WGS) entry which is preliminary data.</text>
</comment>
<dbReference type="GO" id="GO:0022857">
    <property type="term" value="F:transmembrane transporter activity"/>
    <property type="evidence" value="ECO:0007669"/>
    <property type="project" value="InterPro"/>
</dbReference>
<dbReference type="Pfam" id="PF07690">
    <property type="entry name" value="MFS_1"/>
    <property type="match status" value="1"/>
</dbReference>
<dbReference type="GO" id="GO:0046677">
    <property type="term" value="P:response to antibiotic"/>
    <property type="evidence" value="ECO:0007669"/>
    <property type="project" value="UniProtKB-KW"/>
</dbReference>
<evidence type="ECO:0000259" key="9">
    <source>
        <dbReference type="PROSITE" id="PS50850"/>
    </source>
</evidence>
<comment type="subcellular location">
    <subcellularLocation>
        <location evidence="1">Cell membrane</location>
        <topology evidence="1">Multi-pass membrane protein</topology>
    </subcellularLocation>
</comment>
<dbReference type="PANTHER" id="PTHR42718:SF49">
    <property type="entry name" value="EXPORT PROTEIN"/>
    <property type="match status" value="1"/>
</dbReference>
<dbReference type="InterPro" id="IPR036259">
    <property type="entry name" value="MFS_trans_sf"/>
</dbReference>
<sequence>MNAKVPLPSTARRLPGLVVIALGVSLVVVDATVANVIVAPVVEDLGISSTQVQWVQESYAIVFAALLLLAGRLTDAVGARRVFLAGVALFGVTSVSAGVAPDGTSLILARALQGAGAAMILPASLALLNAGSTGRERGRAFAVWGSTIGAASALGPLLGGWLAEHASWRWVFAVNVPATALLCVGALVCLRPSSAKGGRFDAAGSVLSVAGLGLLAFGLVDGRVYGWVLSVRPLHVAGFVWDGGPSPVLVALVLAAAALPAFVRRQVTLVRRGDAERALMDVRLFSRASFRGGNIVTAVIGMGEFGVIAVLPMWLQFALGYSALEAGLALVPLAAGSFVASGASFGAAAVTPLRQVRAGLVLEAAGLAALGGVASPDSPWWAVAPVLFLYGTGVGFATAQVTNVALADVPGADAGQGSGVQSAFRQLGSALGIALLTTVFFSVLRAGLHDRLLGTGLPAGEVHVLTRAITDSAGAAIEPLAAQSSSAAAADAAKAAMTQAMTYSAFAASAFVLLGLAATAFVPARAGSASEPSGTERRALRS</sequence>
<dbReference type="PATRIC" id="fig|1678637.3.peg.4203"/>
<dbReference type="InterPro" id="IPR011701">
    <property type="entry name" value="MFS"/>
</dbReference>
<feature type="domain" description="Major facilitator superfamily (MFS) profile" evidence="9">
    <location>
        <begin position="16"/>
        <end position="527"/>
    </location>
</feature>
<dbReference type="EMBL" id="LFXA01000013">
    <property type="protein sequence ID" value="KNB50691.1"/>
    <property type="molecule type" value="Genomic_DNA"/>
</dbReference>
<dbReference type="Proteomes" id="UP000037288">
    <property type="component" value="Unassembled WGS sequence"/>
</dbReference>
<dbReference type="Gene3D" id="1.20.1720.10">
    <property type="entry name" value="Multidrug resistance protein D"/>
    <property type="match status" value="2"/>
</dbReference>
<keyword evidence="11" id="KW-1185">Reference proteome</keyword>
<organism evidence="10 11">
    <name type="scientific">Streptomyces caatingaensis</name>
    <dbReference type="NCBI Taxonomy" id="1678637"/>
    <lineage>
        <taxon>Bacteria</taxon>
        <taxon>Bacillati</taxon>
        <taxon>Actinomycetota</taxon>
        <taxon>Actinomycetes</taxon>
        <taxon>Kitasatosporales</taxon>
        <taxon>Streptomycetaceae</taxon>
        <taxon>Streptomyces</taxon>
    </lineage>
</organism>
<feature type="transmembrane region" description="Helical" evidence="8">
    <location>
        <begin position="140"/>
        <end position="162"/>
    </location>
</feature>
<evidence type="ECO:0000256" key="5">
    <source>
        <dbReference type="ARBA" id="ARBA00022989"/>
    </source>
</evidence>
<feature type="transmembrane region" description="Helical" evidence="8">
    <location>
        <begin position="202"/>
        <end position="225"/>
    </location>
</feature>
<dbReference type="GO" id="GO:0005886">
    <property type="term" value="C:plasma membrane"/>
    <property type="evidence" value="ECO:0007669"/>
    <property type="project" value="UniProtKB-SubCell"/>
</dbReference>
<dbReference type="InterPro" id="IPR020846">
    <property type="entry name" value="MFS_dom"/>
</dbReference>
<proteinExistence type="predicted"/>
<evidence type="ECO:0000256" key="1">
    <source>
        <dbReference type="ARBA" id="ARBA00004651"/>
    </source>
</evidence>
<feature type="transmembrane region" description="Helical" evidence="8">
    <location>
        <begin position="503"/>
        <end position="522"/>
    </location>
</feature>
<reference evidence="11" key="1">
    <citation type="submission" date="2015-07" db="EMBL/GenBank/DDBJ databases">
        <title>Draft genome sequence of Streptomyces sp. CMAA 1322, a bacterium isolated from Caatinga biome, from dry forest semiarid of Brazil.</title>
        <authorList>
            <person name="Santos S.N."/>
            <person name="Gacesa R."/>
            <person name="Taketani R.G."/>
            <person name="Long P.F."/>
            <person name="Melo I.S."/>
        </authorList>
    </citation>
    <scope>NUCLEOTIDE SEQUENCE [LARGE SCALE GENOMIC DNA]</scope>
    <source>
        <strain evidence="11">CMAA 1322</strain>
    </source>
</reference>
<evidence type="ECO:0000313" key="10">
    <source>
        <dbReference type="EMBL" id="KNB50691.1"/>
    </source>
</evidence>
<keyword evidence="7" id="KW-0046">Antibiotic resistance</keyword>
<evidence type="ECO:0000256" key="6">
    <source>
        <dbReference type="ARBA" id="ARBA00023136"/>
    </source>
</evidence>
<keyword evidence="3" id="KW-1003">Cell membrane</keyword>
<protein>
    <submittedName>
        <fullName evidence="10">Multidrug transporter</fullName>
    </submittedName>
</protein>
<keyword evidence="6 8" id="KW-0472">Membrane</keyword>